<feature type="region of interest" description="Disordered" evidence="1">
    <location>
        <begin position="1"/>
        <end position="24"/>
    </location>
</feature>
<dbReference type="HOGENOM" id="CLU_2328689_0_0_4"/>
<dbReference type="InterPro" id="IPR023198">
    <property type="entry name" value="PGP-like_dom2"/>
</dbReference>
<organism evidence="2 3">
    <name type="scientific">Chromobacterium violaceum (strain ATCC 12472 / DSM 30191 / JCM 1249 / CCUG 213 / NBRC 12614 / NCIMB 9131 / NCTC 9757 / MK)</name>
    <dbReference type="NCBI Taxonomy" id="243365"/>
    <lineage>
        <taxon>Bacteria</taxon>
        <taxon>Pseudomonadati</taxon>
        <taxon>Pseudomonadota</taxon>
        <taxon>Betaproteobacteria</taxon>
        <taxon>Neisseriales</taxon>
        <taxon>Chromobacteriaceae</taxon>
        <taxon>Chromobacterium</taxon>
    </lineage>
</organism>
<dbReference type="Proteomes" id="UP000001424">
    <property type="component" value="Chromosome"/>
</dbReference>
<dbReference type="Gene3D" id="1.10.150.240">
    <property type="entry name" value="Putative phosphatase, domain 2"/>
    <property type="match status" value="1"/>
</dbReference>
<evidence type="ECO:0000313" key="2">
    <source>
        <dbReference type="EMBL" id="AAQ59986.1"/>
    </source>
</evidence>
<protein>
    <submittedName>
        <fullName evidence="2">Uncharacterized protein</fullName>
    </submittedName>
</protein>
<name>Q7NVM8_CHRVO</name>
<evidence type="ECO:0000256" key="1">
    <source>
        <dbReference type="SAM" id="MobiDB-lite"/>
    </source>
</evidence>
<dbReference type="AlphaFoldDB" id="Q7NVM8"/>
<accession>Q7NVM8</accession>
<proteinExistence type="predicted"/>
<dbReference type="KEGG" id="cvi:CV_2314"/>
<sequence>MAGRICGQLLDGPGEGHASAPNPETRQAAWLARHAPAQGACLPAWRTQKPTTGNHGDQTAIFDFDGALADAYPVFADSLNAWTHSHGLKPVDAQSGER</sequence>
<dbReference type="EMBL" id="AE016825">
    <property type="protein sequence ID" value="AAQ59986.1"/>
    <property type="molecule type" value="Genomic_DNA"/>
</dbReference>
<evidence type="ECO:0000313" key="3">
    <source>
        <dbReference type="Proteomes" id="UP000001424"/>
    </source>
</evidence>
<reference evidence="2 3" key="1">
    <citation type="journal article" date="2003" name="Proc. Natl. Acad. Sci. U.S.A.">
        <title>The complete genome sequence of Chromobacterium violaceum reveals remarkable and exploitable bacterial adaptability.</title>
        <authorList>
            <person name="Vasconcelos A.T.R."/>
            <person name="de Almeida D.F."/>
            <person name="Almeida F.C."/>
            <person name="de Almeida L.G.P."/>
            <person name="de Almeida R."/>
            <person name="Goncalves J.A.A."/>
            <person name="Andrade E.M."/>
            <person name="Antonio R.V."/>
            <person name="Araripe J."/>
            <person name="de Araujo M.F.F."/>
            <person name="Filho S.A."/>
            <person name="Azevedo V."/>
            <person name="Batista A.J."/>
            <person name="Bataus L.A.M."/>
            <person name="Batista J.S."/>
            <person name="Belo A."/>
            <person name="vander Berg C."/>
            <person name="Blamey J."/>
            <person name="Bogo M."/>
            <person name="Bonato S."/>
            <person name="Bordignon J."/>
            <person name="Brito C.A."/>
            <person name="Brocchi M."/>
            <person name="Burity H.A."/>
            <person name="Camargo A.A."/>
            <person name="Cardoso D.D.P."/>
            <person name="Carneiro N.P."/>
            <person name="Carraro D.M."/>
            <person name="Carvalho C.M.B."/>
            <person name="Cascardo J.C.M."/>
            <person name="Cavada B.S."/>
            <person name="Chueire L.M.O."/>
            <person name="Pasa T.B.C."/>
            <person name="Duran N."/>
            <person name="Fagundes N."/>
            <person name="Falcao C.L."/>
            <person name="Fantinatti F."/>
            <person name="Farias I.P."/>
            <person name="Felipe M.S.S."/>
            <person name="Ferrari L.P."/>
            <person name="Ferro J.A."/>
            <person name="Ferro M.I.T."/>
            <person name="Franco G.R."/>
            <person name="Freitas N.S.A."/>
            <person name="Furlan L.R."/>
            <person name="Gazzinelli R.T."/>
            <person name="Gomes E.A."/>
            <person name="Goncalves P.R."/>
            <person name="Grangeiro T.B."/>
            <person name="Grattapaglia D."/>
            <person name="Grisard E.C."/>
            <person name="Guimaraes C.T."/>
            <person name="Hanna E.S."/>
            <person name="Hungria M."/>
            <person name="Jardim S.N."/>
            <person name="Laurino J."/>
            <person name="Leoi L.C.T."/>
            <person name="Fassarella L."/>
            <person name="Lima A."/>
            <person name="Loureiro M.F."/>
            <person name="Lyra M.C.P."/>
            <person name="Macedo M."/>
            <person name="Madeira H.M.F."/>
            <person name="Manfio G.P."/>
            <person name="Maranhao A.Q."/>
            <person name="Martins W.S."/>
            <person name="di Mauro S.M.Z."/>
            <person name="de Medeiros S.R.B."/>
            <person name="Meissner R.D.V."/>
            <person name="Menck C.F.M."/>
            <person name="Moreira M.A.M."/>
            <person name="Nascimento F.F."/>
            <person name="Nicolas M.F."/>
            <person name="Oliveira J.G."/>
            <person name="Oliveira S.C."/>
            <person name="Paixao R.F.C."/>
            <person name="Parente J.A."/>
            <person name="Pedrosa F.O."/>
            <person name="Pena S.J.D."/>
            <person name="Perreira J.O."/>
            <person name="Perreira M."/>
            <person name="Pinto L.S.R.C."/>
            <person name="Pinto L.S."/>
            <person name="Porto J.I.R."/>
            <person name="Potrich D.P."/>
            <person name="Neto C.E.R."/>
            <person name="Reis A.M.M."/>
            <person name="Rigo L.U."/>
            <person name="Rondinelli E."/>
            <person name="dos Santos E.B.P."/>
            <person name="Santos F.R."/>
            <person name="Schneider M.P.C."/>
            <person name="Seuanez H.N."/>
            <person name="Silva A.M.R."/>
            <person name="da Silva A.L.C."/>
            <person name="Silva D.W."/>
            <person name="Silva R."/>
            <person name="Simoes I.C."/>
            <person name="Simon D."/>
            <person name="Soares C.M.A."/>
            <person name="Soares R.B.A."/>
            <person name="Souza E.M."/>
            <person name="Souza K.R.L."/>
            <person name="Souza R.C."/>
            <person name="Steffens M.B.R."/>
            <person name="Steindel M."/>
            <person name="Teixeira S.R."/>
            <person name="Urmenyi T."/>
            <person name="Vettore A."/>
            <person name="Wassem R."/>
            <person name="Zaha A."/>
            <person name="Simpson A.J.G."/>
        </authorList>
    </citation>
    <scope>NUCLEOTIDE SEQUENCE [LARGE SCALE GENOMIC DNA]</scope>
    <source>
        <strain evidence="3">ATCC 12472 / DSM 30191 / JCM 1249 / NBRC 12614 / NCIMB 9131 / NCTC 9757</strain>
    </source>
</reference>
<keyword evidence="3" id="KW-1185">Reference proteome</keyword>
<gene>
    <name evidence="2" type="ordered locus">CV_2314</name>
</gene>